<evidence type="ECO:0000313" key="3">
    <source>
        <dbReference type="EMBL" id="SDK64076.1"/>
    </source>
</evidence>
<feature type="region of interest" description="Disordered" evidence="1">
    <location>
        <begin position="24"/>
        <end position="55"/>
    </location>
</feature>
<proteinExistence type="predicted"/>
<keyword evidence="2" id="KW-0732">Signal</keyword>
<dbReference type="EMBL" id="FNGE01000002">
    <property type="protein sequence ID" value="SDK64076.1"/>
    <property type="molecule type" value="Genomic_DNA"/>
</dbReference>
<protein>
    <recommendedName>
        <fullName evidence="5">Nickel/cobalt transporter regulator</fullName>
    </recommendedName>
</protein>
<evidence type="ECO:0008006" key="5">
    <source>
        <dbReference type="Google" id="ProtNLM"/>
    </source>
</evidence>
<name>A0A1G9DJR5_9RHOB</name>
<reference evidence="4" key="1">
    <citation type="submission" date="2016-10" db="EMBL/GenBank/DDBJ databases">
        <authorList>
            <person name="Varghese N."/>
            <person name="Submissions S."/>
        </authorList>
    </citation>
    <scope>NUCLEOTIDE SEQUENCE [LARGE SCALE GENOMIC DNA]</scope>
    <source>
        <strain evidence="4">CGMCC 1.7655</strain>
    </source>
</reference>
<dbReference type="Gene3D" id="3.10.450.160">
    <property type="entry name" value="inner membrane protein cigr"/>
    <property type="match status" value="1"/>
</dbReference>
<accession>A0A1G9DJR5</accession>
<dbReference type="RefSeq" id="WP_090752308.1">
    <property type="nucleotide sequence ID" value="NZ_FNGE01000002.1"/>
</dbReference>
<dbReference type="STRING" id="525640.SAMN04487971_10293"/>
<dbReference type="Proteomes" id="UP000199555">
    <property type="component" value="Unassembled WGS sequence"/>
</dbReference>
<evidence type="ECO:0000313" key="4">
    <source>
        <dbReference type="Proteomes" id="UP000199555"/>
    </source>
</evidence>
<organism evidence="3 4">
    <name type="scientific">Paracoccus chinensis</name>
    <dbReference type="NCBI Taxonomy" id="525640"/>
    <lineage>
        <taxon>Bacteria</taxon>
        <taxon>Pseudomonadati</taxon>
        <taxon>Pseudomonadota</taxon>
        <taxon>Alphaproteobacteria</taxon>
        <taxon>Rhodobacterales</taxon>
        <taxon>Paracoccaceae</taxon>
        <taxon>Paracoccus</taxon>
    </lineage>
</organism>
<feature type="chain" id="PRO_5011495532" description="Nickel/cobalt transporter regulator" evidence="2">
    <location>
        <begin position="29"/>
        <end position="147"/>
    </location>
</feature>
<feature type="compositionally biased region" description="Low complexity" evidence="1">
    <location>
        <begin position="37"/>
        <end position="48"/>
    </location>
</feature>
<dbReference type="AlphaFoldDB" id="A0A1G9DJR5"/>
<gene>
    <name evidence="3" type="ORF">SAMN04487971_10293</name>
</gene>
<evidence type="ECO:0000256" key="2">
    <source>
        <dbReference type="SAM" id="SignalP"/>
    </source>
</evidence>
<feature type="signal peptide" evidence="2">
    <location>
        <begin position="1"/>
        <end position="28"/>
    </location>
</feature>
<evidence type="ECO:0000256" key="1">
    <source>
        <dbReference type="SAM" id="MobiDB-lite"/>
    </source>
</evidence>
<keyword evidence="4" id="KW-1185">Reference proteome</keyword>
<dbReference type="OrthoDB" id="7666115at2"/>
<sequence>MKLKGFLAVAAVALVVPALGHADKPAHAGQKGPRGHAAAQAKATPARAQARDRRGQVVVVRDERAHCPPGLAKKSPACVPPGQARNGLVGRIVDWRHVHVVRKPGLYGLAQAPRGQNYAIIDGRLVRIDSRTAKVLSVIRTVDTILD</sequence>